<name>A0ABP7YL10_9FLAO</name>
<evidence type="ECO:0000259" key="2">
    <source>
        <dbReference type="PROSITE" id="PS50837"/>
    </source>
</evidence>
<dbReference type="PANTHER" id="PTHR46844">
    <property type="entry name" value="SLR5058 PROTEIN"/>
    <property type="match status" value="1"/>
</dbReference>
<dbReference type="RefSeq" id="WP_229349672.1">
    <property type="nucleotide sequence ID" value="NZ_BAABAO010000013.1"/>
</dbReference>
<keyword evidence="4" id="KW-1185">Reference proteome</keyword>
<protein>
    <recommendedName>
        <fullName evidence="2">NACHT domain-containing protein</fullName>
    </recommendedName>
</protein>
<proteinExistence type="predicted"/>
<dbReference type="EMBL" id="BAABAO010000013">
    <property type="protein sequence ID" value="GAA4137729.1"/>
    <property type="molecule type" value="Genomic_DNA"/>
</dbReference>
<feature type="region of interest" description="Disordered" evidence="1">
    <location>
        <begin position="1"/>
        <end position="22"/>
    </location>
</feature>
<dbReference type="PROSITE" id="PS50837">
    <property type="entry name" value="NACHT"/>
    <property type="match status" value="1"/>
</dbReference>
<dbReference type="InterPro" id="IPR027417">
    <property type="entry name" value="P-loop_NTPase"/>
</dbReference>
<feature type="domain" description="NACHT" evidence="2">
    <location>
        <begin position="250"/>
        <end position="382"/>
    </location>
</feature>
<accession>A0ABP7YL10</accession>
<dbReference type="Pfam" id="PF05729">
    <property type="entry name" value="NACHT"/>
    <property type="match status" value="1"/>
</dbReference>
<evidence type="ECO:0000256" key="1">
    <source>
        <dbReference type="SAM" id="MobiDB-lite"/>
    </source>
</evidence>
<dbReference type="Gene3D" id="3.40.50.300">
    <property type="entry name" value="P-loop containing nucleotide triphosphate hydrolases"/>
    <property type="match status" value="1"/>
</dbReference>
<dbReference type="InterPro" id="IPR007111">
    <property type="entry name" value="NACHT_NTPase"/>
</dbReference>
<feature type="compositionally biased region" description="Polar residues" evidence="1">
    <location>
        <begin position="8"/>
        <end position="17"/>
    </location>
</feature>
<organism evidence="3 4">
    <name type="scientific">Flavobacterium chungbukense</name>
    <dbReference type="NCBI Taxonomy" id="877464"/>
    <lineage>
        <taxon>Bacteria</taxon>
        <taxon>Pseudomonadati</taxon>
        <taxon>Bacteroidota</taxon>
        <taxon>Flavobacteriia</taxon>
        <taxon>Flavobacteriales</taxon>
        <taxon>Flavobacteriaceae</taxon>
        <taxon>Flavobacterium</taxon>
    </lineage>
</organism>
<evidence type="ECO:0000313" key="3">
    <source>
        <dbReference type="EMBL" id="GAA4137729.1"/>
    </source>
</evidence>
<gene>
    <name evidence="3" type="ORF">GCM10022250_35810</name>
</gene>
<reference evidence="4" key="1">
    <citation type="journal article" date="2019" name="Int. J. Syst. Evol. Microbiol.">
        <title>The Global Catalogue of Microorganisms (GCM) 10K type strain sequencing project: providing services to taxonomists for standard genome sequencing and annotation.</title>
        <authorList>
            <consortium name="The Broad Institute Genomics Platform"/>
            <consortium name="The Broad Institute Genome Sequencing Center for Infectious Disease"/>
            <person name="Wu L."/>
            <person name="Ma J."/>
        </authorList>
    </citation>
    <scope>NUCLEOTIDE SEQUENCE [LARGE SCALE GENOMIC DNA]</scope>
    <source>
        <strain evidence="4">JCM 17386</strain>
    </source>
</reference>
<comment type="caution">
    <text evidence="3">The sequence shown here is derived from an EMBL/GenBank/DDBJ whole genome shotgun (WGS) entry which is preliminary data.</text>
</comment>
<dbReference type="PANTHER" id="PTHR46844:SF1">
    <property type="entry name" value="SLR5058 PROTEIN"/>
    <property type="match status" value="1"/>
</dbReference>
<sequence length="1109" mass="126912">MAPKRIPSSKTLSSIIPSGSEGGKEFARIIDLLLFQDYRRKGKTITIFNDSAGDFRSLDSFESSGKKTKKTYTGFQYKFFSSPLTNDHRKSIIASVKNADSKFKKGDLKKFILVTPDDLTNSATRLNKGDVEWFEDLTNSLNLDFELEHWGHKKILALFLETPSIGLFYYPELYPEGKNIRKEIFDIKNRYTQNLIELHNSIEFIGMSMYKPEADKGIPMQDIYIPLNVQPDSADESSPLNPLFSLIEGSKTVILGDPGSGKSTLLKFLTLSGISDKIQNRYKCEGNDRLPIHIILRKYADELKSRINLSMLDYIQEYVQATFNLKSFDFSFLEYYLESGKVIFLFDGLDELPDSDFKTIVRDRVRSLITTYPGNTVILTSRIVGYDNPFRFDSKEFNHFKVAKLSLQQMEQFVTDWYEVRIENKSERNANIGDLINILKDQNLTAIRELAENPLLLTIITLVHRIDAVLPDQRVVLYQKCTETLLNTWQTAKFKTAKNKTSIEIRNKRRLEAIAHWMQEQSIGIGKTQRSVVPYCDLLTFLSTFIRETERGLEDDEEIDLANEYIDFIKNRAGLLVEVGDKSYSFVHLTFQEYLTATYLMARSEKMGIVSLKDDIIKYSIDPRWYEVTRLLIASLKSEDSQEFIINSILDLAPTRKNNTAILLGGILLDGVVAAEIRKDEIIEYVILAALKSKTIEEIRPFTGILKNWVSKDNNNFTDIDLAYDKLCVQFKETAIIDLFLLFEACGIQTNHINNQKNKLQSYNENSFGLFHLFFGTDDNFRPFESSLKKIMENVVKFEQFAVTTSPYLNLCGAIILSIHSKYNEDFGLESVYKVLMTALGTGSNSGPFKEIIMNLLLISGRKDIEEIRGKNSVINRNIKNNILDSTIKKLLIDTNIFKNTKGQDMDSLFEIIRGNISLAAPDSLKKITKKENKSSNMGIPPEYFNQLKNGGDFSQILQDTPRLNSSVVEIFMNVFELKSKPLWNEAIRVGYFSNLSNKSFFSERHMLNLIIALKAPFPTSNTLYLASSILLIDTWAILYIPEENPFKNEVNEIIKLTKNVDFLPLKIATLINKIAGGDLNSKDEFEKLYTSGNEDINNLFQEVYWLKK</sequence>
<dbReference type="SUPFAM" id="SSF52540">
    <property type="entry name" value="P-loop containing nucleoside triphosphate hydrolases"/>
    <property type="match status" value="1"/>
</dbReference>
<evidence type="ECO:0000313" key="4">
    <source>
        <dbReference type="Proteomes" id="UP001501333"/>
    </source>
</evidence>
<dbReference type="Proteomes" id="UP001501333">
    <property type="component" value="Unassembled WGS sequence"/>
</dbReference>